<sequence>MYPVASATRKALQATRMDGEGFKTCSAQGGIAVAIGPKSVDRVSCIVDVFARALDERGYRFAEGKEGVRILVGEIPVSWRIHETRDKTEHHPTKKELERQAQEDKWRARWPRERASDRKVYRTWDYFPSGRLAMTSATPAGRRTWCWFSRPQAGLAPSGTLGAERP</sequence>
<name>A0A967EZP3_9PROT</name>
<organism evidence="1 2">
    <name type="scientific">Pelagibius litoralis</name>
    <dbReference type="NCBI Taxonomy" id="374515"/>
    <lineage>
        <taxon>Bacteria</taxon>
        <taxon>Pseudomonadati</taxon>
        <taxon>Pseudomonadota</taxon>
        <taxon>Alphaproteobacteria</taxon>
        <taxon>Rhodospirillales</taxon>
        <taxon>Rhodovibrionaceae</taxon>
        <taxon>Pelagibius</taxon>
    </lineage>
</organism>
<keyword evidence="2" id="KW-1185">Reference proteome</keyword>
<dbReference type="Proteomes" id="UP000761264">
    <property type="component" value="Unassembled WGS sequence"/>
</dbReference>
<gene>
    <name evidence="1" type="ORF">HBA54_17265</name>
</gene>
<proteinExistence type="predicted"/>
<reference evidence="1" key="1">
    <citation type="submission" date="2020-03" db="EMBL/GenBank/DDBJ databases">
        <title>Genome of Pelagibius litoralis DSM 21314T.</title>
        <authorList>
            <person name="Wang G."/>
        </authorList>
    </citation>
    <scope>NUCLEOTIDE SEQUENCE</scope>
    <source>
        <strain evidence="1">DSM 21314</strain>
    </source>
</reference>
<evidence type="ECO:0000313" key="1">
    <source>
        <dbReference type="EMBL" id="NIA70358.1"/>
    </source>
</evidence>
<evidence type="ECO:0000313" key="2">
    <source>
        <dbReference type="Proteomes" id="UP000761264"/>
    </source>
</evidence>
<comment type="caution">
    <text evidence="1">The sequence shown here is derived from an EMBL/GenBank/DDBJ whole genome shotgun (WGS) entry which is preliminary data.</text>
</comment>
<accession>A0A967EZP3</accession>
<dbReference type="AlphaFoldDB" id="A0A967EZP3"/>
<dbReference type="EMBL" id="JAAQPH010000013">
    <property type="protein sequence ID" value="NIA70358.1"/>
    <property type="molecule type" value="Genomic_DNA"/>
</dbReference>
<dbReference type="RefSeq" id="WP_167226859.1">
    <property type="nucleotide sequence ID" value="NZ_JAAQPH010000013.1"/>
</dbReference>
<protein>
    <submittedName>
        <fullName evidence="1">Uncharacterized protein</fullName>
    </submittedName>
</protein>